<dbReference type="SUPFAM" id="SSF82171">
    <property type="entry name" value="DPP6 N-terminal domain-like"/>
    <property type="match status" value="1"/>
</dbReference>
<dbReference type="AlphaFoldDB" id="A0A933SD52"/>
<reference evidence="7" key="1">
    <citation type="submission" date="2020-07" db="EMBL/GenBank/DDBJ databases">
        <title>Huge and variable diversity of episymbiotic CPR bacteria and DPANN archaea in groundwater ecosystems.</title>
        <authorList>
            <person name="He C.Y."/>
            <person name="Keren R."/>
            <person name="Whittaker M."/>
            <person name="Farag I.F."/>
            <person name="Doudna J."/>
            <person name="Cate J.H.D."/>
            <person name="Banfield J.F."/>
        </authorList>
    </citation>
    <scope>NUCLEOTIDE SEQUENCE</scope>
    <source>
        <strain evidence="7">NC_groundwater_1813_Pr3_B-0.1um_71_17</strain>
    </source>
</reference>
<dbReference type="PROSITE" id="PS00107">
    <property type="entry name" value="PROTEIN_KINASE_ATP"/>
    <property type="match status" value="1"/>
</dbReference>
<protein>
    <submittedName>
        <fullName evidence="7">Serine/threonine-protein kinase</fullName>
    </submittedName>
</protein>
<evidence type="ECO:0000256" key="4">
    <source>
        <dbReference type="ARBA" id="ARBA00022840"/>
    </source>
</evidence>
<evidence type="ECO:0000313" key="7">
    <source>
        <dbReference type="EMBL" id="MBI5170356.1"/>
    </source>
</evidence>
<dbReference type="InterPro" id="IPR017441">
    <property type="entry name" value="Protein_kinase_ATP_BS"/>
</dbReference>
<dbReference type="GO" id="GO:0004674">
    <property type="term" value="F:protein serine/threonine kinase activity"/>
    <property type="evidence" value="ECO:0007669"/>
    <property type="project" value="TreeGrafter"/>
</dbReference>
<dbReference type="GO" id="GO:0005524">
    <property type="term" value="F:ATP binding"/>
    <property type="evidence" value="ECO:0007669"/>
    <property type="project" value="UniProtKB-UniRule"/>
</dbReference>
<dbReference type="Gene3D" id="3.30.200.20">
    <property type="entry name" value="Phosphorylase Kinase, domain 1"/>
    <property type="match status" value="1"/>
</dbReference>
<dbReference type="CDD" id="cd14014">
    <property type="entry name" value="STKc_PknB_like"/>
    <property type="match status" value="1"/>
</dbReference>
<comment type="caution">
    <text evidence="7">The sequence shown here is derived from an EMBL/GenBank/DDBJ whole genome shotgun (WGS) entry which is preliminary data.</text>
</comment>
<keyword evidence="2 5" id="KW-0547">Nucleotide-binding</keyword>
<dbReference type="Pfam" id="PF07676">
    <property type="entry name" value="PD40"/>
    <property type="match status" value="1"/>
</dbReference>
<evidence type="ECO:0000313" key="8">
    <source>
        <dbReference type="Proteomes" id="UP000696931"/>
    </source>
</evidence>
<dbReference type="InterPro" id="IPR011009">
    <property type="entry name" value="Kinase-like_dom_sf"/>
</dbReference>
<feature type="binding site" evidence="5">
    <location>
        <position position="41"/>
    </location>
    <ligand>
        <name>ATP</name>
        <dbReference type="ChEBI" id="CHEBI:30616"/>
    </ligand>
</feature>
<dbReference type="SMART" id="SM00220">
    <property type="entry name" value="S_TKc"/>
    <property type="match status" value="1"/>
</dbReference>
<evidence type="ECO:0000256" key="5">
    <source>
        <dbReference type="PROSITE-ProRule" id="PRU10141"/>
    </source>
</evidence>
<evidence type="ECO:0000256" key="1">
    <source>
        <dbReference type="ARBA" id="ARBA00022679"/>
    </source>
</evidence>
<dbReference type="PROSITE" id="PS50011">
    <property type="entry name" value="PROTEIN_KINASE_DOM"/>
    <property type="match status" value="1"/>
</dbReference>
<dbReference type="InterPro" id="IPR000719">
    <property type="entry name" value="Prot_kinase_dom"/>
</dbReference>
<dbReference type="Gene3D" id="2.120.10.30">
    <property type="entry name" value="TolB, C-terminal domain"/>
    <property type="match status" value="1"/>
</dbReference>
<dbReference type="Pfam" id="PF00069">
    <property type="entry name" value="Pkinase"/>
    <property type="match status" value="1"/>
</dbReference>
<proteinExistence type="predicted"/>
<dbReference type="InterPro" id="IPR011042">
    <property type="entry name" value="6-blade_b-propeller_TolB-like"/>
</dbReference>
<feature type="domain" description="Protein kinase" evidence="6">
    <location>
        <begin position="12"/>
        <end position="288"/>
    </location>
</feature>
<evidence type="ECO:0000256" key="2">
    <source>
        <dbReference type="ARBA" id="ARBA00022741"/>
    </source>
</evidence>
<dbReference type="InterPro" id="IPR011659">
    <property type="entry name" value="WD40"/>
</dbReference>
<dbReference type="Gene3D" id="1.10.510.10">
    <property type="entry name" value="Transferase(Phosphotransferase) domain 1"/>
    <property type="match status" value="1"/>
</dbReference>
<accession>A0A933SD52</accession>
<evidence type="ECO:0000259" key="6">
    <source>
        <dbReference type="PROSITE" id="PS50011"/>
    </source>
</evidence>
<sequence>MSIGPGSRVGPYEIVAPLGAGGMGEVWRGRDARLGRDVAIKVLPAALASDPERRARFERECRLLASLNHPHIAAVLGLEDANGSPALVMELVEGQTLAERLDAHGAIELGEALALARQIAEAVEFAHERGIVHRDLKPGNIKLTPDGAAKVLDFGLAKALAAEDGSSQSSPQITQSPTMSVGTQAGVLLGTAAYMAPEQARGKAVDKRADIWAFGVVLFEMLSGRQLFAGETVSDTIARILERQPEWATLPARTPVRVRELLRRCLEKDAKQRLRDVGDARLELEAAIAQLSSGVSDAPAATPESRAQSQKRMLGVTALAMLFGALALAGGFALRGLVQPRETLHVSIVPPDDVVMGAIQFGFGDDRAMYGAGNVRGTDSPLASAVYRRTLDEFQWKKIPGTEGRVAWDVGMDGRWIYVLRSVAQGSRQLEIARVPMDGSAPPAVVVSFPENSGAWDVLPDGRVLVFNDGPKKQFAVLSPGDTGAPAWKPVKSGVAIVELNANESLPDGTGALLTLGYYKGSAWLISVAVFEIATGEVRVIEENAGSPQLFTGGQILMTRGTSLLAAPWNASKRQLGGRPVVVMQGLRTTMSWEHARVAASRRGDAGFVLGGVTSQDRRLTIVHADGRTEPWNEEHRPISSGPKASLDGRYALVSVAPPGGSVFDLLLFERGRAGVKRFASIPEADCTAPAFSRDGRLVAWTVLGGLDVGGLYLQPFDGSAPARKLLRARPAPDGEFALDWYPDGRSILVMSTNDGRRSLKRVALEGDSVTVHDVLTGMSYPVMDGRLSPDGQRIAYLSFENGDPEIFVARLMSDGRAGPGVSVSRGYGQNPNWLDGGTVLWTTRKRVVMASQVSPSLDVSAPVQRTDIAPLVSGESGFAVLPGGDLLVTQKGDGEGEVRHFEVALGFDRELKRLIQKATGGR</sequence>
<dbReference type="SUPFAM" id="SSF56112">
    <property type="entry name" value="Protein kinase-like (PK-like)"/>
    <property type="match status" value="1"/>
</dbReference>
<evidence type="ECO:0000256" key="3">
    <source>
        <dbReference type="ARBA" id="ARBA00022777"/>
    </source>
</evidence>
<dbReference type="PANTHER" id="PTHR43289:SF6">
    <property type="entry name" value="SERINE_THREONINE-PROTEIN KINASE NEKL-3"/>
    <property type="match status" value="1"/>
</dbReference>
<keyword evidence="3 7" id="KW-0418">Kinase</keyword>
<organism evidence="7 8">
    <name type="scientific">Eiseniibacteriota bacterium</name>
    <dbReference type="NCBI Taxonomy" id="2212470"/>
    <lineage>
        <taxon>Bacteria</taxon>
        <taxon>Candidatus Eiseniibacteriota</taxon>
    </lineage>
</organism>
<keyword evidence="4 5" id="KW-0067">ATP-binding</keyword>
<gene>
    <name evidence="7" type="ORF">HZA61_12780</name>
</gene>
<keyword evidence="1" id="KW-0808">Transferase</keyword>
<dbReference type="EMBL" id="JACRIW010000090">
    <property type="protein sequence ID" value="MBI5170356.1"/>
    <property type="molecule type" value="Genomic_DNA"/>
</dbReference>
<name>A0A933SD52_UNCEI</name>
<dbReference type="Proteomes" id="UP000696931">
    <property type="component" value="Unassembled WGS sequence"/>
</dbReference>
<dbReference type="PANTHER" id="PTHR43289">
    <property type="entry name" value="MITOGEN-ACTIVATED PROTEIN KINASE KINASE KINASE 20-RELATED"/>
    <property type="match status" value="1"/>
</dbReference>
<dbReference type="SUPFAM" id="SSF69304">
    <property type="entry name" value="Tricorn protease N-terminal domain"/>
    <property type="match status" value="1"/>
</dbReference>